<dbReference type="InterPro" id="IPR002938">
    <property type="entry name" value="FAD-bd"/>
</dbReference>
<dbReference type="EMBL" id="BMHP01000001">
    <property type="protein sequence ID" value="GGD52130.1"/>
    <property type="molecule type" value="Genomic_DNA"/>
</dbReference>
<dbReference type="Pfam" id="PF01494">
    <property type="entry name" value="FAD_binding_3"/>
    <property type="match status" value="1"/>
</dbReference>
<evidence type="ECO:0000256" key="1">
    <source>
        <dbReference type="SAM" id="MobiDB-lite"/>
    </source>
</evidence>
<dbReference type="SUPFAM" id="SSF51905">
    <property type="entry name" value="FAD/NAD(P)-binding domain"/>
    <property type="match status" value="1"/>
</dbReference>
<accession>A0A917DNU4</accession>
<dbReference type="Proteomes" id="UP000612456">
    <property type="component" value="Unassembled WGS sequence"/>
</dbReference>
<gene>
    <name evidence="3" type="ORF">GCM10010911_07080</name>
</gene>
<feature type="domain" description="FAD-binding" evidence="2">
    <location>
        <begin position="16"/>
        <end position="342"/>
    </location>
</feature>
<keyword evidence="4" id="KW-1185">Reference proteome</keyword>
<comment type="caution">
    <text evidence="3">The sequence shown here is derived from an EMBL/GenBank/DDBJ whole genome shotgun (WGS) entry which is preliminary data.</text>
</comment>
<proteinExistence type="predicted"/>
<sequence length="495" mass="55445">MSETNVAVNQGKSERAIIIGGGIGGLLAAKVLSEYYNEVLIVDKDDLPEKPENRAGTPQDNQPHRLTPRGGMIMNRLFPGFNDELLAQGAPSSLNKTAHLSNPYGSHAMPNSENEATFSRALLEWVFRERVKGIANVQVLPKQDVIGLLTNTERTIITGISIRDRGQSRQQKTLTADLVLDSSGRSSKLVTWLQELGYTVPKPDILKVSLGYSTRHYQIPPHIADKWDVIRVDGNPNKKEFTGVFSIVENNRAEVLLWNAGGNYPATKAQEFEQTVAQLADPLIAEVVKELEPLTSPRSYRITELFRHHFESMERWPSGLLVMGDALCNFDPIYGLGMTMAAIQVDMLDNCLSEQRTNPKASFEQNILQRLQDVIEPAWWLNCVSDLQWSGVEYEGQPMVGIDFAQKYFNVYLQQATVKRDFEQILLYWGVNSLLFSPALMMNQQMVSSILADASTADKQWFTDFLQKEGQSLETYLASLPSFSEASFVSFSPES</sequence>
<reference evidence="3" key="1">
    <citation type="journal article" date="2014" name="Int. J. Syst. Evol. Microbiol.">
        <title>Complete genome sequence of Corynebacterium casei LMG S-19264T (=DSM 44701T), isolated from a smear-ripened cheese.</title>
        <authorList>
            <consortium name="US DOE Joint Genome Institute (JGI-PGF)"/>
            <person name="Walter F."/>
            <person name="Albersmeier A."/>
            <person name="Kalinowski J."/>
            <person name="Ruckert C."/>
        </authorList>
    </citation>
    <scope>NUCLEOTIDE SEQUENCE</scope>
    <source>
        <strain evidence="3">CGMCC 1.15178</strain>
    </source>
</reference>
<dbReference type="PANTHER" id="PTHR43422">
    <property type="entry name" value="THIAMINE THIAZOLE SYNTHASE"/>
    <property type="match status" value="1"/>
</dbReference>
<dbReference type="RefSeq" id="WP_188989160.1">
    <property type="nucleotide sequence ID" value="NZ_BMHP01000001.1"/>
</dbReference>
<feature type="region of interest" description="Disordered" evidence="1">
    <location>
        <begin position="47"/>
        <end position="67"/>
    </location>
</feature>
<dbReference type="GO" id="GO:0071949">
    <property type="term" value="F:FAD binding"/>
    <property type="evidence" value="ECO:0007669"/>
    <property type="project" value="InterPro"/>
</dbReference>
<name>A0A917DNU4_9BACL</name>
<dbReference type="AlphaFoldDB" id="A0A917DNU4"/>
<evidence type="ECO:0000313" key="3">
    <source>
        <dbReference type="EMBL" id="GGD52130.1"/>
    </source>
</evidence>
<dbReference type="PANTHER" id="PTHR43422:SF3">
    <property type="entry name" value="THIAMINE THIAZOLE SYNTHASE"/>
    <property type="match status" value="1"/>
</dbReference>
<dbReference type="InterPro" id="IPR036188">
    <property type="entry name" value="FAD/NAD-bd_sf"/>
</dbReference>
<reference evidence="3" key="2">
    <citation type="submission" date="2020-09" db="EMBL/GenBank/DDBJ databases">
        <authorList>
            <person name="Sun Q."/>
            <person name="Zhou Y."/>
        </authorList>
    </citation>
    <scope>NUCLEOTIDE SEQUENCE</scope>
    <source>
        <strain evidence="3">CGMCC 1.15178</strain>
    </source>
</reference>
<evidence type="ECO:0000313" key="4">
    <source>
        <dbReference type="Proteomes" id="UP000612456"/>
    </source>
</evidence>
<evidence type="ECO:0000259" key="2">
    <source>
        <dbReference type="Pfam" id="PF01494"/>
    </source>
</evidence>
<protein>
    <recommendedName>
        <fullName evidence="2">FAD-binding domain-containing protein</fullName>
    </recommendedName>
</protein>
<dbReference type="Gene3D" id="3.50.50.60">
    <property type="entry name" value="FAD/NAD(P)-binding domain"/>
    <property type="match status" value="1"/>
</dbReference>
<organism evidence="3 4">
    <name type="scientific">Paenibacillus nasutitermitis</name>
    <dbReference type="NCBI Taxonomy" id="1652958"/>
    <lineage>
        <taxon>Bacteria</taxon>
        <taxon>Bacillati</taxon>
        <taxon>Bacillota</taxon>
        <taxon>Bacilli</taxon>
        <taxon>Bacillales</taxon>
        <taxon>Paenibacillaceae</taxon>
        <taxon>Paenibacillus</taxon>
    </lineage>
</organism>